<feature type="transmembrane region" description="Helical" evidence="1">
    <location>
        <begin position="198"/>
        <end position="218"/>
    </location>
</feature>
<proteinExistence type="predicted"/>
<evidence type="ECO:0000259" key="3">
    <source>
        <dbReference type="SMART" id="SM00267"/>
    </source>
</evidence>
<dbReference type="Gene3D" id="3.30.70.270">
    <property type="match status" value="1"/>
</dbReference>
<feature type="transmembrane region" description="Helical" evidence="1">
    <location>
        <begin position="293"/>
        <end position="312"/>
    </location>
</feature>
<dbReference type="Pfam" id="PF07696">
    <property type="entry name" value="7TMR-DISMED2"/>
    <property type="match status" value="1"/>
</dbReference>
<dbReference type="Gene3D" id="2.60.40.2380">
    <property type="match status" value="1"/>
</dbReference>
<dbReference type="Pfam" id="PF07695">
    <property type="entry name" value="7TMR-DISM_7TM"/>
    <property type="match status" value="1"/>
</dbReference>
<keyword evidence="2" id="KW-0732">Signal</keyword>
<dbReference type="InterPro" id="IPR052155">
    <property type="entry name" value="Biofilm_reg_signaling"/>
</dbReference>
<name>A0ABS1JR53_9BURK</name>
<feature type="transmembrane region" description="Helical" evidence="1">
    <location>
        <begin position="318"/>
        <end position="341"/>
    </location>
</feature>
<gene>
    <name evidence="4" type="ORF">JI746_16390</name>
</gene>
<feature type="chain" id="PRO_5046935848" evidence="2">
    <location>
        <begin position="30"/>
        <end position="585"/>
    </location>
</feature>
<sequence>MTRRGPTLRCWWALWLWLVLACSGPAAHAEALMPGGGLPPVVVGNQQEASLAEHSLYWIDESGTMSVDLVEARAAEIPWRVRKRENQRAPVGALWIVFDAATPPGQPWFLEVGSSVNDRLELFYRDRAGRWVLQEAGSGIDVSAWPVPGRLPTFTLAADSVQPVRYWLRVNDSHGDFVAPLSLLRHDALQVHREGEEFVLGCYFGVLALVALGAFVNGGVFRDRASVTLGVCIVLLVFGQLGRSGLGGQHLWSGSSAWNDVVLELWPGAGVAAGLWLVKILTDPARLSRGLDLGVEALIAALLGATALHLVINNAASLTLVLSLTGLALVAVLSMVLWGCIAGRERHVRLVAIAFVPVAVLAVFPLGRDMGLLPANVLTRFGLYLGALLAVPILYYAVNSRLMERREAELRASALVRADPLTGLPHRQAMTERLDSSLTHARTQKQQCALLCIRLSNLEAIGEEFGREAVDKALVVTASHLRRLSLGYDMAARLGQREFALLIEAPTTREAAISRAQQLVASGLREVAALPGVTLRYHVTWTLLPRPQLDGAATVQWAVDGLDLITPETRKAIRSLEVVEESVLR</sequence>
<comment type="caution">
    <text evidence="4">The sequence shown here is derived from an EMBL/GenBank/DDBJ whole genome shotgun (WGS) entry which is preliminary data.</text>
</comment>
<dbReference type="InterPro" id="IPR029787">
    <property type="entry name" value="Nucleotide_cyclase"/>
</dbReference>
<keyword evidence="5" id="KW-1185">Reference proteome</keyword>
<feature type="transmembrane region" description="Helical" evidence="1">
    <location>
        <begin position="378"/>
        <end position="398"/>
    </location>
</feature>
<evidence type="ECO:0000256" key="1">
    <source>
        <dbReference type="SAM" id="Phobius"/>
    </source>
</evidence>
<evidence type="ECO:0000313" key="5">
    <source>
        <dbReference type="Proteomes" id="UP000622707"/>
    </source>
</evidence>
<dbReference type="PANTHER" id="PTHR44757:SF2">
    <property type="entry name" value="BIOFILM ARCHITECTURE MAINTENANCE PROTEIN MBAA"/>
    <property type="match status" value="1"/>
</dbReference>
<dbReference type="Pfam" id="PF00990">
    <property type="entry name" value="GGDEF"/>
    <property type="match status" value="1"/>
</dbReference>
<feature type="domain" description="GGDEF" evidence="3">
    <location>
        <begin position="405"/>
        <end position="576"/>
    </location>
</feature>
<dbReference type="NCBIfam" id="TIGR00254">
    <property type="entry name" value="GGDEF"/>
    <property type="match status" value="1"/>
</dbReference>
<dbReference type="RefSeq" id="WP_201690943.1">
    <property type="nucleotide sequence ID" value="NZ_JAEQND010000008.1"/>
</dbReference>
<feature type="transmembrane region" description="Helical" evidence="1">
    <location>
        <begin position="225"/>
        <end position="241"/>
    </location>
</feature>
<dbReference type="InterPro" id="IPR011622">
    <property type="entry name" value="7TMR_DISM_rcpt_extracell_dom2"/>
</dbReference>
<dbReference type="PANTHER" id="PTHR44757">
    <property type="entry name" value="DIGUANYLATE CYCLASE DGCP"/>
    <property type="match status" value="1"/>
</dbReference>
<dbReference type="SMART" id="SM00267">
    <property type="entry name" value="GGDEF"/>
    <property type="match status" value="1"/>
</dbReference>
<dbReference type="InterPro" id="IPR000160">
    <property type="entry name" value="GGDEF_dom"/>
</dbReference>
<keyword evidence="1" id="KW-0812">Transmembrane</keyword>
<evidence type="ECO:0000256" key="2">
    <source>
        <dbReference type="SAM" id="SignalP"/>
    </source>
</evidence>
<feature type="signal peptide" evidence="2">
    <location>
        <begin position="1"/>
        <end position="29"/>
    </location>
</feature>
<keyword evidence="1" id="KW-0472">Membrane</keyword>
<feature type="transmembrane region" description="Helical" evidence="1">
    <location>
        <begin position="261"/>
        <end position="281"/>
    </location>
</feature>
<keyword evidence="1" id="KW-1133">Transmembrane helix</keyword>
<dbReference type="InterPro" id="IPR043128">
    <property type="entry name" value="Rev_trsase/Diguanyl_cyclase"/>
</dbReference>
<organism evidence="4 5">
    <name type="scientific">Ramlibacter alkalitolerans</name>
    <dbReference type="NCBI Taxonomy" id="2039631"/>
    <lineage>
        <taxon>Bacteria</taxon>
        <taxon>Pseudomonadati</taxon>
        <taxon>Pseudomonadota</taxon>
        <taxon>Betaproteobacteria</taxon>
        <taxon>Burkholderiales</taxon>
        <taxon>Comamonadaceae</taxon>
        <taxon>Ramlibacter</taxon>
    </lineage>
</organism>
<dbReference type="EMBL" id="JAEQND010000008">
    <property type="protein sequence ID" value="MBL0426693.1"/>
    <property type="molecule type" value="Genomic_DNA"/>
</dbReference>
<evidence type="ECO:0000313" key="4">
    <source>
        <dbReference type="EMBL" id="MBL0426693.1"/>
    </source>
</evidence>
<dbReference type="PROSITE" id="PS51257">
    <property type="entry name" value="PROKAR_LIPOPROTEIN"/>
    <property type="match status" value="1"/>
</dbReference>
<dbReference type="SUPFAM" id="SSF55073">
    <property type="entry name" value="Nucleotide cyclase"/>
    <property type="match status" value="1"/>
</dbReference>
<dbReference type="InterPro" id="IPR011623">
    <property type="entry name" value="7TMR_DISM_rcpt_extracell_dom1"/>
</dbReference>
<accession>A0ABS1JR53</accession>
<dbReference type="Proteomes" id="UP000622707">
    <property type="component" value="Unassembled WGS sequence"/>
</dbReference>
<reference evidence="4 5" key="1">
    <citation type="journal article" date="2017" name="Int. J. Syst. Evol. Microbiol.">
        <title>Ramlibacter alkalitolerans sp. nov., alkali-tolerant bacterium isolated from soil of ginseng.</title>
        <authorList>
            <person name="Lee D.H."/>
            <person name="Cha C.J."/>
        </authorList>
    </citation>
    <scope>NUCLEOTIDE SEQUENCE [LARGE SCALE GENOMIC DNA]</scope>
    <source>
        <strain evidence="4 5">KACC 19305</strain>
    </source>
</reference>
<protein>
    <submittedName>
        <fullName evidence="4">Diguanylate cyclase</fullName>
    </submittedName>
</protein>
<feature type="transmembrane region" description="Helical" evidence="1">
    <location>
        <begin position="348"/>
        <end position="366"/>
    </location>
</feature>